<feature type="chain" id="PRO_5044792996" description="Beta-galactosidase" evidence="13">
    <location>
        <begin position="19"/>
        <end position="826"/>
    </location>
</feature>
<dbReference type="EMBL" id="JAVIJP010000017">
    <property type="protein sequence ID" value="KAL3641243.1"/>
    <property type="molecule type" value="Genomic_DNA"/>
</dbReference>
<evidence type="ECO:0000256" key="12">
    <source>
        <dbReference type="RuleBase" id="RU003679"/>
    </source>
</evidence>
<keyword evidence="6" id="KW-0964">Secreted</keyword>
<keyword evidence="16" id="KW-1185">Reference proteome</keyword>
<dbReference type="InterPro" id="IPR043159">
    <property type="entry name" value="Lectin_gal-bd_sf"/>
</dbReference>
<dbReference type="Pfam" id="PF17834">
    <property type="entry name" value="GHD"/>
    <property type="match status" value="1"/>
</dbReference>
<proteinExistence type="inferred from homology"/>
<evidence type="ECO:0000256" key="3">
    <source>
        <dbReference type="ARBA" id="ARBA00009809"/>
    </source>
</evidence>
<evidence type="ECO:0000256" key="7">
    <source>
        <dbReference type="ARBA" id="ARBA00022729"/>
    </source>
</evidence>
<dbReference type="PROSITE" id="PS50228">
    <property type="entry name" value="SUEL_LECTIN"/>
    <property type="match status" value="1"/>
</dbReference>
<sequence length="826" mass="92778">MNTVGCRWWLWWFGLAVAEVIGGASGGSVTHDGRSLIIDGQRKLLFSGSIHYPRSTPDMWQSLISKAKEGGIDTIDTYAFWNLHEPKPGQYDFSGRKDIVRFIKEVQAQGLYVILRIGPFIEAEWNYGGIPFWLHDVPNIVFRSDNEPFKFYMKSFTTKIVELMKSEKLYAPQGGPIILSQIENEYQNVERGFGPKGPPYVRWAASMAVGLDTGVPWVMCKQDDAPDPVINACNGLKCAETFVGPNSPNKPAIWTENWTHYYDVFGNDTTKTRPAEDIAYQVALFIVKMNGSFINYYMYHGGTNFGRTSSSFALTSYYDQAPLDEYGLINQPKWGHLKELHAAVKLCMQTLLYGRQNIISLGAQQQAYVYYGDKGECAAFLVNTDLTHSAVVQFQKRTYQLHRKSISILPDCKNVAFDTAKVSSQVSTRTRQPAVKLDSPGIWNEYNEVIPVFEDTKWRSNTLLEQMSTTKDVSDYLWYTVSYKPKSTEGSKSVITVKSRGHALHAFVNGELIGSAHGRSRNEYFTLETPVALKKEINSISLLSIMVGLPDSGAFMERRVAGLQTISVRQNQADEDLTNYQSGYQVGLLGERLEIYTDEGSNKVKWNNFGSSSKPLKWYKTKFDEPIGTDPVSLNLGSMGKGEVWVNGQSIGRYWISFHTPSGVPSQTWYHIPRSFLKPKDNLLVLFEEEIGNPLKISVDTASITKVCGHVSNSHPPPVAYYIRETLNRNVTHRTEKQKRRSRPKVRLHCPKNTNISNITFASFGNPTGNCLNYNVGKCHAVNSRAFVESACLGKNKCSVPWSYKGFGGDPCPGTLKDLLIEAQCQ</sequence>
<evidence type="ECO:0000256" key="8">
    <source>
        <dbReference type="ARBA" id="ARBA00022801"/>
    </source>
</evidence>
<evidence type="ECO:0000256" key="5">
    <source>
        <dbReference type="ARBA" id="ARBA00022523"/>
    </source>
</evidence>
<dbReference type="Gene3D" id="2.60.120.260">
    <property type="entry name" value="Galactose-binding domain-like"/>
    <property type="match status" value="1"/>
</dbReference>
<dbReference type="FunFam" id="3.20.20.80:FF:000098">
    <property type="entry name" value="Beta-galactosidase"/>
    <property type="match status" value="1"/>
</dbReference>
<dbReference type="FunFam" id="2.60.120.260:FF:000050">
    <property type="entry name" value="Beta-galactosidase"/>
    <property type="match status" value="1"/>
</dbReference>
<evidence type="ECO:0000256" key="1">
    <source>
        <dbReference type="ARBA" id="ARBA00001412"/>
    </source>
</evidence>
<dbReference type="InterPro" id="IPR001944">
    <property type="entry name" value="Glycoside_Hdrlase_35"/>
</dbReference>
<dbReference type="GO" id="GO:0048046">
    <property type="term" value="C:apoplast"/>
    <property type="evidence" value="ECO:0007669"/>
    <property type="project" value="UniProtKB-SubCell"/>
</dbReference>
<evidence type="ECO:0000256" key="11">
    <source>
        <dbReference type="RuleBase" id="RU000675"/>
    </source>
</evidence>
<dbReference type="Pfam" id="PF02140">
    <property type="entry name" value="SUEL_Lectin"/>
    <property type="match status" value="1"/>
</dbReference>
<dbReference type="Proteomes" id="UP001632038">
    <property type="component" value="Unassembled WGS sequence"/>
</dbReference>
<comment type="subcellular location">
    <subcellularLocation>
        <location evidence="2">Secreted</location>
        <location evidence="2">Extracellular space</location>
        <location evidence="2">Apoplast</location>
    </subcellularLocation>
</comment>
<comment type="caution">
    <text evidence="15">The sequence shown here is derived from an EMBL/GenBank/DDBJ whole genome shotgun (WGS) entry which is preliminary data.</text>
</comment>
<dbReference type="PRINTS" id="PR00742">
    <property type="entry name" value="GLHYDRLASE35"/>
</dbReference>
<evidence type="ECO:0000256" key="2">
    <source>
        <dbReference type="ARBA" id="ARBA00004271"/>
    </source>
</evidence>
<dbReference type="InterPro" id="IPR031330">
    <property type="entry name" value="Gly_Hdrlase_35_cat"/>
</dbReference>
<dbReference type="Pfam" id="PF01301">
    <property type="entry name" value="Glyco_hydro_35"/>
    <property type="match status" value="1"/>
</dbReference>
<dbReference type="InterPro" id="IPR000922">
    <property type="entry name" value="Lectin_gal-bd_dom"/>
</dbReference>
<keyword evidence="8 11" id="KW-0378">Hydrolase</keyword>
<dbReference type="PROSITE" id="PS01182">
    <property type="entry name" value="GLYCOSYL_HYDROL_F35"/>
    <property type="match status" value="1"/>
</dbReference>
<dbReference type="FunFam" id="2.60.120.740:FF:000002">
    <property type="entry name" value="Beta-galactosidase"/>
    <property type="match status" value="1"/>
</dbReference>
<dbReference type="InterPro" id="IPR019801">
    <property type="entry name" value="Glyco_hydro_35_CS"/>
</dbReference>
<dbReference type="FunFam" id="2.60.120.260:FF:000142">
    <property type="entry name" value="Beta-galactosidase"/>
    <property type="match status" value="1"/>
</dbReference>
<evidence type="ECO:0000256" key="6">
    <source>
        <dbReference type="ARBA" id="ARBA00022525"/>
    </source>
</evidence>
<dbReference type="InterPro" id="IPR008979">
    <property type="entry name" value="Galactose-bd-like_sf"/>
</dbReference>
<evidence type="ECO:0000313" key="16">
    <source>
        <dbReference type="Proteomes" id="UP001632038"/>
    </source>
</evidence>
<evidence type="ECO:0000259" key="14">
    <source>
        <dbReference type="PROSITE" id="PS50228"/>
    </source>
</evidence>
<comment type="catalytic activity">
    <reaction evidence="1 11">
        <text>Hydrolysis of terminal non-reducing beta-D-galactose residues in beta-D-galactosides.</text>
        <dbReference type="EC" id="3.2.1.23"/>
    </reaction>
</comment>
<dbReference type="CDD" id="cd22842">
    <property type="entry name" value="Gal_Rha_Lectin_BGal"/>
    <property type="match status" value="1"/>
</dbReference>
<keyword evidence="10 11" id="KW-0326">Glycosidase</keyword>
<evidence type="ECO:0000256" key="4">
    <source>
        <dbReference type="ARBA" id="ARBA00012756"/>
    </source>
</evidence>
<dbReference type="PANTHER" id="PTHR23421">
    <property type="entry name" value="BETA-GALACTOSIDASE RELATED"/>
    <property type="match status" value="1"/>
</dbReference>
<dbReference type="SUPFAM" id="SSF51445">
    <property type="entry name" value="(Trans)glycosidases"/>
    <property type="match status" value="1"/>
</dbReference>
<keyword evidence="7 13" id="KW-0732">Signal</keyword>
<protein>
    <recommendedName>
        <fullName evidence="4 11">Beta-galactosidase</fullName>
        <ecNumber evidence="4 11">3.2.1.23</ecNumber>
    </recommendedName>
</protein>
<feature type="signal peptide" evidence="13">
    <location>
        <begin position="1"/>
        <end position="18"/>
    </location>
</feature>
<evidence type="ECO:0000256" key="13">
    <source>
        <dbReference type="SAM" id="SignalP"/>
    </source>
</evidence>
<evidence type="ECO:0000256" key="9">
    <source>
        <dbReference type="ARBA" id="ARBA00023180"/>
    </source>
</evidence>
<accession>A0ABD3DG93</accession>
<evidence type="ECO:0000313" key="15">
    <source>
        <dbReference type="EMBL" id="KAL3641243.1"/>
    </source>
</evidence>
<keyword evidence="5" id="KW-0052">Apoplast</keyword>
<reference evidence="16" key="1">
    <citation type="journal article" date="2024" name="IScience">
        <title>Strigolactones Initiate the Formation of Haustorium-like Structures in Castilleja.</title>
        <authorList>
            <person name="Buerger M."/>
            <person name="Peterson D."/>
            <person name="Chory J."/>
        </authorList>
    </citation>
    <scope>NUCLEOTIDE SEQUENCE [LARGE SCALE GENOMIC DNA]</scope>
</reference>
<dbReference type="GO" id="GO:0004565">
    <property type="term" value="F:beta-galactosidase activity"/>
    <property type="evidence" value="ECO:0007669"/>
    <property type="project" value="UniProtKB-EC"/>
</dbReference>
<feature type="domain" description="SUEL-type lectin" evidence="14">
    <location>
        <begin position="740"/>
        <end position="826"/>
    </location>
</feature>
<organism evidence="15 16">
    <name type="scientific">Castilleja foliolosa</name>
    <dbReference type="NCBI Taxonomy" id="1961234"/>
    <lineage>
        <taxon>Eukaryota</taxon>
        <taxon>Viridiplantae</taxon>
        <taxon>Streptophyta</taxon>
        <taxon>Embryophyta</taxon>
        <taxon>Tracheophyta</taxon>
        <taxon>Spermatophyta</taxon>
        <taxon>Magnoliopsida</taxon>
        <taxon>eudicotyledons</taxon>
        <taxon>Gunneridae</taxon>
        <taxon>Pentapetalae</taxon>
        <taxon>asterids</taxon>
        <taxon>lamiids</taxon>
        <taxon>Lamiales</taxon>
        <taxon>Orobanchaceae</taxon>
        <taxon>Pedicularideae</taxon>
        <taxon>Castillejinae</taxon>
        <taxon>Castilleja</taxon>
    </lineage>
</organism>
<dbReference type="AlphaFoldDB" id="A0ABD3DG93"/>
<gene>
    <name evidence="15" type="primary">BGAL16_1</name>
    <name evidence="15" type="ORF">CASFOL_016211</name>
</gene>
<dbReference type="InterPro" id="IPR041392">
    <property type="entry name" value="GHD"/>
</dbReference>
<dbReference type="EC" id="3.2.1.23" evidence="4 11"/>
<dbReference type="Gene3D" id="3.20.20.80">
    <property type="entry name" value="Glycosidases"/>
    <property type="match status" value="1"/>
</dbReference>
<keyword evidence="9" id="KW-0325">Glycoprotein</keyword>
<evidence type="ECO:0000256" key="10">
    <source>
        <dbReference type="ARBA" id="ARBA00023295"/>
    </source>
</evidence>
<dbReference type="Gene3D" id="2.60.120.740">
    <property type="match status" value="1"/>
</dbReference>
<comment type="similarity">
    <text evidence="3 12">Belongs to the glycosyl hydrolase 35 family.</text>
</comment>
<dbReference type="InterPro" id="IPR017853">
    <property type="entry name" value="GH"/>
</dbReference>
<name>A0ABD3DG93_9LAMI</name>
<dbReference type="Pfam" id="PF21467">
    <property type="entry name" value="BetaGal_gal-bd"/>
    <property type="match status" value="1"/>
</dbReference>
<dbReference type="SUPFAM" id="SSF49785">
    <property type="entry name" value="Galactose-binding domain-like"/>
    <property type="match status" value="2"/>
</dbReference>
<dbReference type="InterPro" id="IPR048913">
    <property type="entry name" value="BetaGal_gal-bd"/>
</dbReference>